<evidence type="ECO:0000256" key="2">
    <source>
        <dbReference type="ARBA" id="ARBA00022448"/>
    </source>
</evidence>
<evidence type="ECO:0000256" key="3">
    <source>
        <dbReference type="ARBA" id="ARBA00022692"/>
    </source>
</evidence>
<evidence type="ECO:0000256" key="4">
    <source>
        <dbReference type="ARBA" id="ARBA00022989"/>
    </source>
</evidence>
<dbReference type="GO" id="GO:0005384">
    <property type="term" value="F:manganese ion transmembrane transporter activity"/>
    <property type="evidence" value="ECO:0007669"/>
    <property type="project" value="TreeGrafter"/>
</dbReference>
<feature type="transmembrane region" description="Helical" evidence="6">
    <location>
        <begin position="372"/>
        <end position="395"/>
    </location>
</feature>
<protein>
    <submittedName>
        <fullName evidence="7">Natural resistance-associated macrophage protein</fullName>
    </submittedName>
</protein>
<keyword evidence="2" id="KW-0813">Transport</keyword>
<evidence type="ECO:0000313" key="7">
    <source>
        <dbReference type="EMBL" id="ACD22997.1"/>
    </source>
</evidence>
<dbReference type="GO" id="GO:0034755">
    <property type="term" value="P:iron ion transmembrane transport"/>
    <property type="evidence" value="ECO:0007669"/>
    <property type="project" value="TreeGrafter"/>
</dbReference>
<dbReference type="PANTHER" id="PTHR11706">
    <property type="entry name" value="SOLUTE CARRIER PROTEIN FAMILY 11 MEMBER"/>
    <property type="match status" value="1"/>
</dbReference>
<dbReference type="PANTHER" id="PTHR11706:SF33">
    <property type="entry name" value="NATURAL RESISTANCE-ASSOCIATED MACROPHAGE PROTEIN 2"/>
    <property type="match status" value="1"/>
</dbReference>
<reference evidence="7" key="1">
    <citation type="submission" date="2009-06" db="EMBL/GenBank/DDBJ databases">
        <authorList>
            <consortium name="US DOE Joint Genome Institute (JGI-PGF)"/>
            <person name="Lucas S."/>
            <person name="Copeland A."/>
            <person name="Lapidus A."/>
            <person name="Glavina del Rio T."/>
            <person name="Dalin E."/>
            <person name="Tice H."/>
            <person name="Bruce D."/>
            <person name="Goodwin L."/>
            <person name="Pitluck S."/>
            <person name="Kyrpides N."/>
            <person name="Mavromatis K."/>
            <person name="Ivanova N."/>
            <person name="Saunders E."/>
            <person name="Brettin T."/>
            <person name="Detter J.C."/>
            <person name="Han C."/>
            <person name="Larimer F."/>
            <person name="Land M."/>
            <person name="Hauser L."/>
            <person name="Markowitz V."/>
            <person name="Cheng J.-F."/>
            <person name="Hugenholtz P."/>
            <person name="Woyke T."/>
            <person name="Wu D."/>
            <person name="Gronow S."/>
            <person name="Klenk H.-P."/>
            <person name="Eisen J.A."/>
        </authorList>
    </citation>
    <scope>NUCLEOTIDE SEQUENCE</scope>
    <source>
        <strain evidence="7">Eklund 17B</strain>
    </source>
</reference>
<name>B2TKW8_CLOBB</name>
<feature type="transmembrane region" description="Helical" evidence="6">
    <location>
        <begin position="415"/>
        <end position="437"/>
    </location>
</feature>
<dbReference type="Pfam" id="PF01566">
    <property type="entry name" value="Nramp"/>
    <property type="match status" value="1"/>
</dbReference>
<dbReference type="InterPro" id="IPR001046">
    <property type="entry name" value="NRAMP_fam"/>
</dbReference>
<proteinExistence type="predicted"/>
<dbReference type="HOGENOM" id="CLU_020088_6_1_9"/>
<dbReference type="AlphaFoldDB" id="B2TKW8"/>
<accession>B2TKW8</accession>
<feature type="transmembrane region" description="Helical" evidence="6">
    <location>
        <begin position="349"/>
        <end position="366"/>
    </location>
</feature>
<accession>U4PFI4</accession>
<organism evidence="7">
    <name type="scientific">Clostridium botulinum (strain Eklund 17B / Type B)</name>
    <dbReference type="NCBI Taxonomy" id="935198"/>
    <lineage>
        <taxon>Bacteria</taxon>
        <taxon>Bacillati</taxon>
        <taxon>Bacillota</taxon>
        <taxon>Clostridia</taxon>
        <taxon>Eubacteriales</taxon>
        <taxon>Clostridiaceae</taxon>
        <taxon>Clostridium</taxon>
    </lineage>
</organism>
<feature type="transmembrane region" description="Helical" evidence="6">
    <location>
        <begin position="212"/>
        <end position="230"/>
    </location>
</feature>
<keyword evidence="4 6" id="KW-1133">Transmembrane helix</keyword>
<sequence>MKKLSEKDSLFEDNSKFNQLVEEPNKGFNKKIVVLWALLGPGIVAALADNDAGGIISYALTGTQLGISFIIPLTLCLAVITYTVQEMSMRLGVVAKEGYTKLVRKHYGKGWMIYHIVALLLENLITLLTEFIGMSAGLVILGLPLWVSVLISLTLVLSITIFAGYWVKERLSLLIGLFNIGFIAIAFITRPSFAHFTSAFLNFSIPKGSNNIVLYVIALIGNAVEPWMIFYQNSAYIDKGVTSKNIRLGRYDTLIGSIFQVLIAACVIIIGACLFNKIPNLTEAGPAEIIYGLNSVLGFIPSMIFALALFNAGLLASITVGLSSAWSVAEAFGWKKSLNNKVSEAPKFYAVYFISVIIAAIGVLIPNLPLNLISIIAQILGGILMAPILIFLALLTSNEEIMGKHKNSTSTNIRAWITVMLLIGIGIVTMFNIILGIG</sequence>
<feature type="transmembrane region" description="Helical" evidence="6">
    <location>
        <begin position="32"/>
        <end position="49"/>
    </location>
</feature>
<dbReference type="EMBL" id="CP001056">
    <property type="protein sequence ID" value="ACD22997.1"/>
    <property type="molecule type" value="Genomic_DNA"/>
</dbReference>
<feature type="transmembrane region" description="Helical" evidence="6">
    <location>
        <begin position="111"/>
        <end position="133"/>
    </location>
</feature>
<feature type="transmembrane region" description="Helical" evidence="6">
    <location>
        <begin position="298"/>
        <end position="328"/>
    </location>
</feature>
<dbReference type="KEGG" id="cbk:CLL_A1654"/>
<gene>
    <name evidence="7" type="ordered locus">CLL_A1654</name>
</gene>
<feature type="transmembrane region" description="Helical" evidence="6">
    <location>
        <begin position="55"/>
        <end position="80"/>
    </location>
</feature>
<feature type="transmembrane region" description="Helical" evidence="6">
    <location>
        <begin position="251"/>
        <end position="278"/>
    </location>
</feature>
<evidence type="ECO:0000256" key="6">
    <source>
        <dbReference type="SAM" id="Phobius"/>
    </source>
</evidence>
<dbReference type="PATRIC" id="fig|935198.13.peg.1600"/>
<evidence type="ECO:0000256" key="1">
    <source>
        <dbReference type="ARBA" id="ARBA00004141"/>
    </source>
</evidence>
<keyword evidence="5 6" id="KW-0472">Membrane</keyword>
<evidence type="ECO:0000256" key="5">
    <source>
        <dbReference type="ARBA" id="ARBA00023136"/>
    </source>
</evidence>
<feature type="transmembrane region" description="Helical" evidence="6">
    <location>
        <begin position="173"/>
        <end position="192"/>
    </location>
</feature>
<dbReference type="GO" id="GO:0005886">
    <property type="term" value="C:plasma membrane"/>
    <property type="evidence" value="ECO:0007669"/>
    <property type="project" value="TreeGrafter"/>
</dbReference>
<dbReference type="GO" id="GO:0015086">
    <property type="term" value="F:cadmium ion transmembrane transporter activity"/>
    <property type="evidence" value="ECO:0007669"/>
    <property type="project" value="TreeGrafter"/>
</dbReference>
<comment type="subcellular location">
    <subcellularLocation>
        <location evidence="1">Membrane</location>
        <topology evidence="1">Multi-pass membrane protein</topology>
    </subcellularLocation>
</comment>
<keyword evidence="3 6" id="KW-0812">Transmembrane</keyword>
<reference evidence="7" key="2">
    <citation type="submission" date="2009-08" db="EMBL/GenBank/DDBJ databases">
        <authorList>
            <person name="Shrivastava S."/>
            <person name="Brinkac L.M."/>
            <person name="Dodson R.J."/>
            <person name="Harkins D.M."/>
            <person name="Durkin A.S."/>
            <person name="Sutton G."/>
        </authorList>
    </citation>
    <scope>NUCLEOTIDE SEQUENCE</scope>
    <source>
        <strain evidence="7">Eklund 17B</strain>
    </source>
</reference>
<feature type="transmembrane region" description="Helical" evidence="6">
    <location>
        <begin position="145"/>
        <end position="166"/>
    </location>
</feature>